<sequence length="334" mass="35730">MRTVCTAPHRRATVRTIASANVNPVNPLWPSQYPRPEQLIVHLSDTHFTAGRAPMFGQVDSDEVLAQGLRQLVGAGLSPSAIVITGDVADTGAGDAYTRVRAAIEPVVAELGAELVWVMGNHDIRGRFRAGLLDEDATDEPYDRVIDLDGLRLIVLDSTVPGFHYGALSDEQLAWLASVLSTPAPRGTLLALHHPPIPSPQVFDELIELRDQAGLEKVVAGTDVRGILAGHLHYSTHSTFAGVPVSVASATCYTNDPLLSQNGLRAQAGGQAFDIVHVYADRMLHTTIPVGDWPTVYEVTAAQAARIAALPDEQQQALARRYVTVGGLSGVPEL</sequence>
<keyword evidence="1" id="KW-0479">Metal-binding</keyword>
<name>A0A387BLE7_9MICO</name>
<dbReference type="InterPro" id="IPR004843">
    <property type="entry name" value="Calcineurin-like_PHP"/>
</dbReference>
<dbReference type="KEGG" id="gry:D7I44_15000"/>
<dbReference type="InterPro" id="IPR029052">
    <property type="entry name" value="Metallo-depent_PP-like"/>
</dbReference>
<dbReference type="AlphaFoldDB" id="A0A387BLE7"/>
<dbReference type="SUPFAM" id="SSF56300">
    <property type="entry name" value="Metallo-dependent phosphatases"/>
    <property type="match status" value="1"/>
</dbReference>
<keyword evidence="2" id="KW-0378">Hydrolase</keyword>
<dbReference type="GO" id="GO:0046872">
    <property type="term" value="F:metal ion binding"/>
    <property type="evidence" value="ECO:0007669"/>
    <property type="project" value="UniProtKB-KW"/>
</dbReference>
<gene>
    <name evidence="6" type="ORF">D7I44_15000</name>
</gene>
<dbReference type="Proteomes" id="UP000275069">
    <property type="component" value="Chromosome"/>
</dbReference>
<dbReference type="Pfam" id="PF00149">
    <property type="entry name" value="Metallophos"/>
    <property type="match status" value="1"/>
</dbReference>
<evidence type="ECO:0000256" key="4">
    <source>
        <dbReference type="ARBA" id="ARBA00025742"/>
    </source>
</evidence>
<reference evidence="6 7" key="1">
    <citation type="submission" date="2018-09" db="EMBL/GenBank/DDBJ databases">
        <title>Genome sequencing of strain 2DFW10M-5.</title>
        <authorList>
            <person name="Heo J."/>
            <person name="Kim S.-J."/>
            <person name="Kwon S.-W."/>
        </authorList>
    </citation>
    <scope>NUCLEOTIDE SEQUENCE [LARGE SCALE GENOMIC DNA]</scope>
    <source>
        <strain evidence="6 7">2DFW10M-5</strain>
    </source>
</reference>
<evidence type="ECO:0000256" key="3">
    <source>
        <dbReference type="ARBA" id="ARBA00023004"/>
    </source>
</evidence>
<proteinExistence type="inferred from homology"/>
<dbReference type="InterPro" id="IPR050884">
    <property type="entry name" value="CNP_phosphodiesterase-III"/>
</dbReference>
<accession>A0A387BLE7</accession>
<dbReference type="GO" id="GO:0016787">
    <property type="term" value="F:hydrolase activity"/>
    <property type="evidence" value="ECO:0007669"/>
    <property type="project" value="UniProtKB-KW"/>
</dbReference>
<dbReference type="PANTHER" id="PTHR42988">
    <property type="entry name" value="PHOSPHOHYDROLASE"/>
    <property type="match status" value="1"/>
</dbReference>
<keyword evidence="3" id="KW-0408">Iron</keyword>
<feature type="domain" description="Calcineurin-like phosphoesterase" evidence="5">
    <location>
        <begin position="40"/>
        <end position="234"/>
    </location>
</feature>
<dbReference type="PANTHER" id="PTHR42988:SF2">
    <property type="entry name" value="CYCLIC NUCLEOTIDE PHOSPHODIESTERASE CBUA0032-RELATED"/>
    <property type="match status" value="1"/>
</dbReference>
<evidence type="ECO:0000256" key="1">
    <source>
        <dbReference type="ARBA" id="ARBA00022723"/>
    </source>
</evidence>
<evidence type="ECO:0000313" key="6">
    <source>
        <dbReference type="EMBL" id="AYG04703.1"/>
    </source>
</evidence>
<dbReference type="OrthoDB" id="5241795at2"/>
<dbReference type="Gene3D" id="3.60.21.10">
    <property type="match status" value="1"/>
</dbReference>
<dbReference type="EMBL" id="CP032624">
    <property type="protein sequence ID" value="AYG04703.1"/>
    <property type="molecule type" value="Genomic_DNA"/>
</dbReference>
<evidence type="ECO:0000259" key="5">
    <source>
        <dbReference type="Pfam" id="PF00149"/>
    </source>
</evidence>
<organism evidence="6 7">
    <name type="scientific">Gryllotalpicola protaetiae</name>
    <dbReference type="NCBI Taxonomy" id="2419771"/>
    <lineage>
        <taxon>Bacteria</taxon>
        <taxon>Bacillati</taxon>
        <taxon>Actinomycetota</taxon>
        <taxon>Actinomycetes</taxon>
        <taxon>Micrococcales</taxon>
        <taxon>Microbacteriaceae</taxon>
        <taxon>Gryllotalpicola</taxon>
    </lineage>
</organism>
<keyword evidence="7" id="KW-1185">Reference proteome</keyword>
<comment type="similarity">
    <text evidence="4">Belongs to the cyclic nucleotide phosphodiesterase class-III family.</text>
</comment>
<evidence type="ECO:0000313" key="7">
    <source>
        <dbReference type="Proteomes" id="UP000275069"/>
    </source>
</evidence>
<protein>
    <submittedName>
        <fullName evidence="6">Phosphodiesterase</fullName>
    </submittedName>
</protein>
<evidence type="ECO:0000256" key="2">
    <source>
        <dbReference type="ARBA" id="ARBA00022801"/>
    </source>
</evidence>